<dbReference type="InterPro" id="IPR012336">
    <property type="entry name" value="Thioredoxin-like_fold"/>
</dbReference>
<dbReference type="Gene3D" id="3.40.30.10">
    <property type="entry name" value="Glutaredoxin"/>
    <property type="match status" value="1"/>
</dbReference>
<evidence type="ECO:0000313" key="4">
    <source>
        <dbReference type="EMBL" id="CAD6197365.1"/>
    </source>
</evidence>
<dbReference type="Proteomes" id="UP000835052">
    <property type="component" value="Unassembled WGS sequence"/>
</dbReference>
<sequence>MPSTTLLKRDWEKDHVYLVQFPRPGLVPTPSPFALKLETWLRMSDIPYTNINNNFTKMSSRGQIPFIELNGRQFPDSNMIIEQLTKEFHKEHLDYLQPQERATARAFHALIESHLTWISLYSRSQDNAWLATDQGYGQQITGVKGFFFKNVLLGQMRKKLTNACTIQGIARLSHEEIIDWAKKDLEAVSAQLGGQQYLMGDRVTTLDATAFGHLVQLLYTPQFTEEIKAFITTTTPNIVSYVERIKQQYWPDWDEATKNRSLDTKWKL</sequence>
<dbReference type="CDD" id="cd03193">
    <property type="entry name" value="GST_C_Metaxin"/>
    <property type="match status" value="1"/>
</dbReference>
<dbReference type="PANTHER" id="PTHR12289:SF72">
    <property type="entry name" value="GST N-TERMINAL DOMAIN-CONTAINING PROTEIN"/>
    <property type="match status" value="1"/>
</dbReference>
<name>A0A8S1HQ68_9PELO</name>
<feature type="domain" description="Metaxin glutathione S-transferase" evidence="2">
    <location>
        <begin position="181"/>
        <end position="245"/>
    </location>
</feature>
<evidence type="ECO:0000259" key="3">
    <source>
        <dbReference type="Pfam" id="PF17172"/>
    </source>
</evidence>
<accession>A0A8S1HQ68</accession>
<dbReference type="OrthoDB" id="5809458at2759"/>
<dbReference type="InterPro" id="IPR036282">
    <property type="entry name" value="Glutathione-S-Trfase_C_sf"/>
</dbReference>
<protein>
    <submittedName>
        <fullName evidence="4">Uncharacterized protein</fullName>
    </submittedName>
</protein>
<dbReference type="InterPro" id="IPR050931">
    <property type="entry name" value="Mito_Protein_Transport_Metaxin"/>
</dbReference>
<dbReference type="AlphaFoldDB" id="A0A8S1HQ68"/>
<organism evidence="4 5">
    <name type="scientific">Caenorhabditis auriculariae</name>
    <dbReference type="NCBI Taxonomy" id="2777116"/>
    <lineage>
        <taxon>Eukaryota</taxon>
        <taxon>Metazoa</taxon>
        <taxon>Ecdysozoa</taxon>
        <taxon>Nematoda</taxon>
        <taxon>Chromadorea</taxon>
        <taxon>Rhabditida</taxon>
        <taxon>Rhabditina</taxon>
        <taxon>Rhabditomorpha</taxon>
        <taxon>Rhabditoidea</taxon>
        <taxon>Rhabditidae</taxon>
        <taxon>Peloderinae</taxon>
        <taxon>Caenorhabditis</taxon>
    </lineage>
</organism>
<dbReference type="PANTHER" id="PTHR12289">
    <property type="entry name" value="METAXIN RELATED"/>
    <property type="match status" value="1"/>
</dbReference>
<dbReference type="InterPro" id="IPR040079">
    <property type="entry name" value="Glutathione_S-Trfase"/>
</dbReference>
<reference evidence="4" key="1">
    <citation type="submission" date="2020-10" db="EMBL/GenBank/DDBJ databases">
        <authorList>
            <person name="Kikuchi T."/>
        </authorList>
    </citation>
    <scope>NUCLEOTIDE SEQUENCE</scope>
    <source>
        <strain evidence="4">NKZ352</strain>
    </source>
</reference>
<dbReference type="EMBL" id="CAJGYM010000092">
    <property type="protein sequence ID" value="CAD6197365.1"/>
    <property type="molecule type" value="Genomic_DNA"/>
</dbReference>
<keyword evidence="5" id="KW-1185">Reference proteome</keyword>
<dbReference type="Pfam" id="PF17172">
    <property type="entry name" value="GST_N_4"/>
    <property type="match status" value="1"/>
</dbReference>
<dbReference type="InterPro" id="IPR026928">
    <property type="entry name" value="FAX/IsoI-like"/>
</dbReference>
<evidence type="ECO:0000313" key="5">
    <source>
        <dbReference type="Proteomes" id="UP000835052"/>
    </source>
</evidence>
<dbReference type="InterPro" id="IPR036249">
    <property type="entry name" value="Thioredoxin-like_sf"/>
</dbReference>
<dbReference type="SUPFAM" id="SSF47616">
    <property type="entry name" value="GST C-terminal domain-like"/>
    <property type="match status" value="1"/>
</dbReference>
<dbReference type="Pfam" id="PF17171">
    <property type="entry name" value="GST_C_6"/>
    <property type="match status" value="1"/>
</dbReference>
<feature type="domain" description="Thioredoxin-like fold" evidence="3">
    <location>
        <begin position="32"/>
        <end position="127"/>
    </location>
</feature>
<dbReference type="SFLD" id="SFLDG01200">
    <property type="entry name" value="SUF1.1"/>
    <property type="match status" value="1"/>
</dbReference>
<dbReference type="GO" id="GO:0005737">
    <property type="term" value="C:cytoplasm"/>
    <property type="evidence" value="ECO:0007669"/>
    <property type="project" value="TreeGrafter"/>
</dbReference>
<proteinExistence type="inferred from homology"/>
<dbReference type="InterPro" id="IPR033468">
    <property type="entry name" value="Metaxin_GST"/>
</dbReference>
<dbReference type="SUPFAM" id="SSF52833">
    <property type="entry name" value="Thioredoxin-like"/>
    <property type="match status" value="1"/>
</dbReference>
<comment type="similarity">
    <text evidence="1">Belongs to the FAX family.</text>
</comment>
<comment type="caution">
    <text evidence="4">The sequence shown here is derived from an EMBL/GenBank/DDBJ whole genome shotgun (WGS) entry which is preliminary data.</text>
</comment>
<dbReference type="CDD" id="cd03080">
    <property type="entry name" value="GST_N_Metaxin_like"/>
    <property type="match status" value="1"/>
</dbReference>
<evidence type="ECO:0000256" key="1">
    <source>
        <dbReference type="ARBA" id="ARBA00006475"/>
    </source>
</evidence>
<gene>
    <name evidence="4" type="ORF">CAUJ_LOCUS13274</name>
</gene>
<dbReference type="Gene3D" id="1.20.1050.10">
    <property type="match status" value="2"/>
</dbReference>
<evidence type="ECO:0000259" key="2">
    <source>
        <dbReference type="Pfam" id="PF17171"/>
    </source>
</evidence>
<dbReference type="SFLD" id="SFLDS00019">
    <property type="entry name" value="Glutathione_Transferase_(cytos"/>
    <property type="match status" value="1"/>
</dbReference>
<dbReference type="SFLD" id="SFLDG01180">
    <property type="entry name" value="SUF1"/>
    <property type="match status" value="1"/>
</dbReference>